<feature type="binding site" evidence="7">
    <location>
        <begin position="313"/>
        <end position="317"/>
    </location>
    <ligand>
        <name>FMN</name>
        <dbReference type="ChEBI" id="CHEBI:58210"/>
    </ligand>
</feature>
<keyword evidence="2 7" id="KW-0285">Flavoprotein</keyword>
<feature type="binding site" evidence="7">
    <location>
        <position position="131"/>
    </location>
    <ligand>
        <name>FMN</name>
        <dbReference type="ChEBI" id="CHEBI:58210"/>
    </ligand>
</feature>
<name>A0A261T8Z6_9BORD</name>
<dbReference type="InterPro" id="IPR037396">
    <property type="entry name" value="FMN_HAD"/>
</dbReference>
<feature type="binding site" evidence="7">
    <location>
        <position position="285"/>
    </location>
    <ligand>
        <name>glyoxylate</name>
        <dbReference type="ChEBI" id="CHEBI:36655"/>
    </ligand>
</feature>
<dbReference type="Pfam" id="PF01070">
    <property type="entry name" value="FMN_dh"/>
    <property type="match status" value="1"/>
</dbReference>
<dbReference type="OrthoDB" id="8717062at2"/>
<evidence type="ECO:0000313" key="10">
    <source>
        <dbReference type="EMBL" id="OZI45895.1"/>
    </source>
</evidence>
<evidence type="ECO:0000256" key="4">
    <source>
        <dbReference type="ARBA" id="ARBA00023002"/>
    </source>
</evidence>
<protein>
    <submittedName>
        <fullName evidence="10">Alpha-hydroxy-acid oxidizing enzyme</fullName>
    </submittedName>
</protein>
<dbReference type="InterPro" id="IPR000262">
    <property type="entry name" value="FMN-dep_DH"/>
</dbReference>
<reference evidence="10 11" key="1">
    <citation type="submission" date="2017-05" db="EMBL/GenBank/DDBJ databases">
        <title>Complete and WGS of Bordetella genogroups.</title>
        <authorList>
            <person name="Spilker T."/>
            <person name="LiPuma J."/>
        </authorList>
    </citation>
    <scope>NUCLEOTIDE SEQUENCE [LARGE SCALE GENOMIC DNA]</scope>
    <source>
        <strain evidence="10 11">AU10456</strain>
    </source>
</reference>
<dbReference type="PROSITE" id="PS51349">
    <property type="entry name" value="FMN_HYDROXY_ACID_DH_2"/>
    <property type="match status" value="1"/>
</dbReference>
<dbReference type="PROSITE" id="PS00557">
    <property type="entry name" value="FMN_HYDROXY_ACID_DH_1"/>
    <property type="match status" value="1"/>
</dbReference>
<feature type="region of interest" description="Disordered" evidence="8">
    <location>
        <begin position="388"/>
        <end position="416"/>
    </location>
</feature>
<feature type="binding site" evidence="7">
    <location>
        <position position="159"/>
    </location>
    <ligand>
        <name>FMN</name>
        <dbReference type="ChEBI" id="CHEBI:58210"/>
    </ligand>
</feature>
<dbReference type="Proteomes" id="UP000216913">
    <property type="component" value="Unassembled WGS sequence"/>
</dbReference>
<feature type="binding site" evidence="7">
    <location>
        <begin position="82"/>
        <end position="84"/>
    </location>
    <ligand>
        <name>FMN</name>
        <dbReference type="ChEBI" id="CHEBI:58210"/>
    </ligand>
</feature>
<feature type="binding site" evidence="7">
    <location>
        <position position="282"/>
    </location>
    <ligand>
        <name>glyoxylate</name>
        <dbReference type="ChEBI" id="CHEBI:36655"/>
    </ligand>
</feature>
<dbReference type="AlphaFoldDB" id="A0A261T8Z6"/>
<accession>A0A261T8Z6</accession>
<evidence type="ECO:0000259" key="9">
    <source>
        <dbReference type="PROSITE" id="PS51349"/>
    </source>
</evidence>
<comment type="caution">
    <text evidence="10">The sequence shown here is derived from an EMBL/GenBank/DDBJ whole genome shotgun (WGS) entry which is preliminary data.</text>
</comment>
<keyword evidence="4" id="KW-0560">Oxidoreductase</keyword>
<dbReference type="GO" id="GO:0010181">
    <property type="term" value="F:FMN binding"/>
    <property type="evidence" value="ECO:0007669"/>
    <property type="project" value="InterPro"/>
</dbReference>
<dbReference type="PANTHER" id="PTHR10578:SF107">
    <property type="entry name" value="2-HYDROXYACID OXIDASE 1"/>
    <property type="match status" value="1"/>
</dbReference>
<dbReference type="EMBL" id="NEVP01000012">
    <property type="protein sequence ID" value="OZI45895.1"/>
    <property type="molecule type" value="Genomic_DNA"/>
</dbReference>
<feature type="binding site" evidence="7">
    <location>
        <position position="111"/>
    </location>
    <ligand>
        <name>FMN</name>
        <dbReference type="ChEBI" id="CHEBI:58210"/>
    </ligand>
</feature>
<dbReference type="RefSeq" id="WP_094803854.1">
    <property type="nucleotide sequence ID" value="NZ_NEVP01000012.1"/>
</dbReference>
<dbReference type="CDD" id="cd02809">
    <property type="entry name" value="alpha_hydroxyacid_oxid_FMN"/>
    <property type="match status" value="1"/>
</dbReference>
<feature type="binding site" evidence="7">
    <location>
        <position position="280"/>
    </location>
    <ligand>
        <name>FMN</name>
        <dbReference type="ChEBI" id="CHEBI:58210"/>
    </ligand>
</feature>
<evidence type="ECO:0000256" key="5">
    <source>
        <dbReference type="ARBA" id="ARBA00024042"/>
    </source>
</evidence>
<dbReference type="SUPFAM" id="SSF51395">
    <property type="entry name" value="FMN-linked oxidoreductases"/>
    <property type="match status" value="1"/>
</dbReference>
<evidence type="ECO:0000256" key="1">
    <source>
        <dbReference type="ARBA" id="ARBA00001917"/>
    </source>
</evidence>
<dbReference type="Gene3D" id="3.20.20.70">
    <property type="entry name" value="Aldolase class I"/>
    <property type="match status" value="1"/>
</dbReference>
<evidence type="ECO:0000256" key="6">
    <source>
        <dbReference type="PIRSR" id="PIRSR000138-1"/>
    </source>
</evidence>
<evidence type="ECO:0000313" key="11">
    <source>
        <dbReference type="Proteomes" id="UP000216913"/>
    </source>
</evidence>
<dbReference type="InterPro" id="IPR012133">
    <property type="entry name" value="Alpha-hydoxy_acid_DH_FMN"/>
</dbReference>
<feature type="binding site" evidence="7">
    <location>
        <position position="168"/>
    </location>
    <ligand>
        <name>glyoxylate</name>
        <dbReference type="ChEBI" id="CHEBI:36655"/>
    </ligand>
</feature>
<evidence type="ECO:0000256" key="7">
    <source>
        <dbReference type="PIRSR" id="PIRSR000138-2"/>
    </source>
</evidence>
<proteinExistence type="inferred from homology"/>
<evidence type="ECO:0000256" key="2">
    <source>
        <dbReference type="ARBA" id="ARBA00022630"/>
    </source>
</evidence>
<dbReference type="InterPro" id="IPR013785">
    <property type="entry name" value="Aldolase_TIM"/>
</dbReference>
<dbReference type="PIRSF" id="PIRSF000138">
    <property type="entry name" value="Al-hdrx_acd_dh"/>
    <property type="match status" value="1"/>
</dbReference>
<feature type="binding site" evidence="7">
    <location>
        <position position="29"/>
    </location>
    <ligand>
        <name>glyoxylate</name>
        <dbReference type="ChEBI" id="CHEBI:36655"/>
    </ligand>
</feature>
<keyword evidence="11" id="KW-1185">Reference proteome</keyword>
<feature type="binding site" evidence="7">
    <location>
        <begin position="336"/>
        <end position="337"/>
    </location>
    <ligand>
        <name>FMN</name>
        <dbReference type="ChEBI" id="CHEBI:58210"/>
    </ligand>
</feature>
<feature type="binding site" evidence="7">
    <location>
        <position position="258"/>
    </location>
    <ligand>
        <name>FMN</name>
        <dbReference type="ChEBI" id="CHEBI:58210"/>
    </ligand>
</feature>
<comment type="cofactor">
    <cofactor evidence="1">
        <name>FMN</name>
        <dbReference type="ChEBI" id="CHEBI:58210"/>
    </cofactor>
</comment>
<organism evidence="10 11">
    <name type="scientific">Bordetella genomosp. 5</name>
    <dbReference type="NCBI Taxonomy" id="1395608"/>
    <lineage>
        <taxon>Bacteria</taxon>
        <taxon>Pseudomonadati</taxon>
        <taxon>Pseudomonadota</taxon>
        <taxon>Betaproteobacteria</taxon>
        <taxon>Burkholderiales</taxon>
        <taxon>Alcaligenaceae</taxon>
        <taxon>Bordetella</taxon>
    </lineage>
</organism>
<dbReference type="GO" id="GO:0016614">
    <property type="term" value="F:oxidoreductase activity, acting on CH-OH group of donors"/>
    <property type="evidence" value="ECO:0007669"/>
    <property type="project" value="UniProtKB-ARBA"/>
</dbReference>
<comment type="similarity">
    <text evidence="5">Belongs to the FMN-dependent alpha-hydroxy acid dehydrogenase family.</text>
</comment>
<evidence type="ECO:0000256" key="8">
    <source>
        <dbReference type="SAM" id="MobiDB-lite"/>
    </source>
</evidence>
<dbReference type="InterPro" id="IPR008259">
    <property type="entry name" value="FMN_hydac_DH_AS"/>
</dbReference>
<dbReference type="PANTHER" id="PTHR10578">
    <property type="entry name" value="S -2-HYDROXY-ACID OXIDASE-RELATED"/>
    <property type="match status" value="1"/>
</dbReference>
<feature type="compositionally biased region" description="Polar residues" evidence="8">
    <location>
        <begin position="407"/>
        <end position="416"/>
    </location>
</feature>
<feature type="active site" description="Proton acceptor" evidence="6">
    <location>
        <position position="282"/>
    </location>
</feature>
<sequence length="416" mass="44212">MSRLLSRILSLDDFERHARRKLPAPIYAYVSGAVEEGVSAQANRRAFARWAFTPRVLVDVSQRDTKVRLLGREYRAPVGIAPMGLSALTAYRGDIVQARAAAAAGLPCIMSGSSLIRLESVMEAAPETWFQAYLPGDPTQIRALIDRVAAAGVRTLVITVDTPVAANRENNVRAGFSTPLRPSAKLAWQGLSHPAWLFGTFLRTLLRHGMPHFENNYATRGAPILSANVLRDFSDRGHLGWTHVAEIRRQWRGALVIKGILHEQDARRARAAGVDGIIVSNHGGRQLDGARAPLDALPRIAEAAGGAMDVMLDSGIRRGTDVLKALALGARAVFVGRPINYAGAVGGEAGVAHALRLITDEVSRDMALLGVTELAGLTPAVLAPMEPAPSWPGSAGDQAARSGAGSCASNLSSVTG</sequence>
<keyword evidence="3 7" id="KW-0288">FMN</keyword>
<feature type="binding site" evidence="7">
    <location>
        <position position="133"/>
    </location>
    <ligand>
        <name>glyoxylate</name>
        <dbReference type="ChEBI" id="CHEBI:36655"/>
    </ligand>
</feature>
<gene>
    <name evidence="10" type="ORF">CAL25_22005</name>
</gene>
<feature type="domain" description="FMN hydroxy acid dehydrogenase" evidence="9">
    <location>
        <begin position="3"/>
        <end position="387"/>
    </location>
</feature>
<evidence type="ECO:0000256" key="3">
    <source>
        <dbReference type="ARBA" id="ARBA00022643"/>
    </source>
</evidence>
<dbReference type="FunFam" id="3.20.20.70:FF:000029">
    <property type="entry name" value="L-lactate dehydrogenase"/>
    <property type="match status" value="1"/>
</dbReference>